<evidence type="ECO:0000256" key="1">
    <source>
        <dbReference type="ARBA" id="ARBA00004141"/>
    </source>
</evidence>
<dbReference type="InterPro" id="IPR050681">
    <property type="entry name" value="CDF/SLC30A"/>
</dbReference>
<dbReference type="InterPro" id="IPR036249">
    <property type="entry name" value="Thioredoxin-like_sf"/>
</dbReference>
<dbReference type="SUPFAM" id="SSF52833">
    <property type="entry name" value="Thioredoxin-like"/>
    <property type="match status" value="1"/>
</dbReference>
<dbReference type="PANTHER" id="PTHR11562">
    <property type="entry name" value="CATION EFFLUX PROTEIN/ ZINC TRANSPORTER"/>
    <property type="match status" value="1"/>
</dbReference>
<evidence type="ECO:0000256" key="4">
    <source>
        <dbReference type="ARBA" id="ARBA00022692"/>
    </source>
</evidence>
<comment type="caution">
    <text evidence="11">The sequence shown here is derived from an EMBL/GenBank/DDBJ whole genome shotgun (WGS) entry which is preliminary data.</text>
</comment>
<sequence>MVAEIIGAVISGSLALLADAGHMFTDSAGLLIALIAATLALKPATDKRTWGYKRAEIVAAAAQASVLLAVGGFVAVEGIRRLLEPPEVESSAMLWFGVIGLVGNIIGLIILASGRGENLNMKAAFLEVANDALGSVAVIVSAIVIATTGWTQADAIVSLLIAALIVPRALILLRDTIEVLMETTPKGLDLDEVRTRLESLPHVVGVHDLHASRIDSDTPVLSAHVTVHDGCLSAEHAGVVLADLQACVARDFDVAIEHSTFQIEPASHQRKPLVSTTASTSAPQRKPSKAKILVWILLVAIVAAVAIPILIARANSTPEVPEDVGQLVRENSRVLSKAPDEQAVLVEFLDYECEACRAAYPFVEDLRAEYGDTVTFVHRYFPLPGHRNSVNAAVAVEAAAQQGQYEAMYQRMFETQAEWGESAEDQSALFRGFAEDLGLDMAAFDAAVADPATEERIKLDVADGEALGVAGTPTFYLDGEVLNPESLEAFRAAVETAATD</sequence>
<keyword evidence="5" id="KW-0862">Zinc</keyword>
<accession>A0A9W6FAN8</accession>
<dbReference type="InterPro" id="IPR027469">
    <property type="entry name" value="Cation_efflux_TMD_sf"/>
</dbReference>
<evidence type="ECO:0000256" key="7">
    <source>
        <dbReference type="ARBA" id="ARBA00023065"/>
    </source>
</evidence>
<dbReference type="InterPro" id="IPR012336">
    <property type="entry name" value="Thioredoxin-like_fold"/>
</dbReference>
<keyword evidence="8 9" id="KW-0472">Membrane</keyword>
<protein>
    <recommendedName>
        <fullName evidence="10">Thioredoxin domain-containing protein</fullName>
    </recommendedName>
</protein>
<evidence type="ECO:0000256" key="6">
    <source>
        <dbReference type="ARBA" id="ARBA00022989"/>
    </source>
</evidence>
<evidence type="ECO:0000313" key="11">
    <source>
        <dbReference type="EMBL" id="GLC62534.1"/>
    </source>
</evidence>
<dbReference type="PANTHER" id="PTHR11562:SF17">
    <property type="entry name" value="RE54080P-RELATED"/>
    <property type="match status" value="1"/>
</dbReference>
<dbReference type="Pfam" id="PF01545">
    <property type="entry name" value="Cation_efflux"/>
    <property type="match status" value="1"/>
</dbReference>
<reference evidence="11 12" key="1">
    <citation type="journal article" date="2023" name="Commun. Biol.">
        <title>Reorganization of the ancestral sex-determining regions during the evolution of trioecy in Pleodorina starrii.</title>
        <authorList>
            <person name="Takahashi K."/>
            <person name="Suzuki S."/>
            <person name="Kawai-Toyooka H."/>
            <person name="Yamamoto K."/>
            <person name="Hamaji T."/>
            <person name="Ootsuki R."/>
            <person name="Yamaguchi H."/>
            <person name="Kawachi M."/>
            <person name="Higashiyama T."/>
            <person name="Nozaki H."/>
        </authorList>
    </citation>
    <scope>NUCLEOTIDE SEQUENCE [LARGE SCALE GENOMIC DNA]</scope>
    <source>
        <strain evidence="11 12">NIES-4479</strain>
    </source>
</reference>
<dbReference type="Pfam" id="PF13462">
    <property type="entry name" value="Thioredoxin_4"/>
    <property type="match status" value="1"/>
</dbReference>
<dbReference type="InterPro" id="IPR002524">
    <property type="entry name" value="Cation_efflux"/>
</dbReference>
<dbReference type="Proteomes" id="UP001165080">
    <property type="component" value="Unassembled WGS sequence"/>
</dbReference>
<organism evidence="11 12">
    <name type="scientific">Pleodorina starrii</name>
    <dbReference type="NCBI Taxonomy" id="330485"/>
    <lineage>
        <taxon>Eukaryota</taxon>
        <taxon>Viridiplantae</taxon>
        <taxon>Chlorophyta</taxon>
        <taxon>core chlorophytes</taxon>
        <taxon>Chlorophyceae</taxon>
        <taxon>CS clade</taxon>
        <taxon>Chlamydomonadales</taxon>
        <taxon>Volvocaceae</taxon>
        <taxon>Pleodorina</taxon>
    </lineage>
</organism>
<feature type="transmembrane region" description="Helical" evidence="9">
    <location>
        <begin position="132"/>
        <end position="150"/>
    </location>
</feature>
<dbReference type="Gene3D" id="3.40.30.10">
    <property type="entry name" value="Glutaredoxin"/>
    <property type="match status" value="1"/>
</dbReference>
<keyword evidence="7" id="KW-0406">Ion transport</keyword>
<feature type="transmembrane region" description="Helical" evidence="9">
    <location>
        <begin position="92"/>
        <end position="111"/>
    </location>
</feature>
<dbReference type="SUPFAM" id="SSF160240">
    <property type="entry name" value="Cation efflux protein cytoplasmic domain-like"/>
    <property type="match status" value="1"/>
</dbReference>
<gene>
    <name evidence="11" type="primary">PLESTB003664</name>
    <name evidence="11" type="ORF">PLESTB_001910400</name>
</gene>
<evidence type="ECO:0000256" key="5">
    <source>
        <dbReference type="ARBA" id="ARBA00022906"/>
    </source>
</evidence>
<evidence type="ECO:0000259" key="10">
    <source>
        <dbReference type="PROSITE" id="PS51352"/>
    </source>
</evidence>
<dbReference type="GO" id="GO:0005385">
    <property type="term" value="F:zinc ion transmembrane transporter activity"/>
    <property type="evidence" value="ECO:0007669"/>
    <property type="project" value="TreeGrafter"/>
</dbReference>
<dbReference type="NCBIfam" id="TIGR01297">
    <property type="entry name" value="CDF"/>
    <property type="match status" value="1"/>
</dbReference>
<dbReference type="EMBL" id="BRXU01000066">
    <property type="protein sequence ID" value="GLC62534.1"/>
    <property type="molecule type" value="Genomic_DNA"/>
</dbReference>
<dbReference type="Gene3D" id="1.20.1510.10">
    <property type="entry name" value="Cation efflux protein transmembrane domain"/>
    <property type="match status" value="1"/>
</dbReference>
<dbReference type="InterPro" id="IPR027470">
    <property type="entry name" value="Cation_efflux_CTD"/>
</dbReference>
<dbReference type="AlphaFoldDB" id="A0A9W6FAN8"/>
<dbReference type="InterPro" id="IPR036837">
    <property type="entry name" value="Cation_efflux_CTD_sf"/>
</dbReference>
<keyword evidence="6 9" id="KW-1133">Transmembrane helix</keyword>
<keyword evidence="4 9" id="KW-0812">Transmembrane</keyword>
<dbReference type="InterPro" id="IPR013766">
    <property type="entry name" value="Thioredoxin_domain"/>
</dbReference>
<name>A0A9W6FAN8_9CHLO</name>
<dbReference type="SUPFAM" id="SSF161111">
    <property type="entry name" value="Cation efflux protein transmembrane domain-like"/>
    <property type="match status" value="1"/>
</dbReference>
<dbReference type="InterPro" id="IPR058533">
    <property type="entry name" value="Cation_efflux_TM"/>
</dbReference>
<evidence type="ECO:0000313" key="12">
    <source>
        <dbReference type="Proteomes" id="UP001165080"/>
    </source>
</evidence>
<comment type="similarity">
    <text evidence="2">Belongs to the cation diffusion facilitator (CDF) transporter (TC 2.A.4) family. SLC30A subfamily.</text>
</comment>
<dbReference type="PROSITE" id="PS51352">
    <property type="entry name" value="THIOREDOXIN_2"/>
    <property type="match status" value="1"/>
</dbReference>
<evidence type="ECO:0000256" key="8">
    <source>
        <dbReference type="ARBA" id="ARBA00023136"/>
    </source>
</evidence>
<comment type="subcellular location">
    <subcellularLocation>
        <location evidence="1">Membrane</location>
        <topology evidence="1">Multi-pass membrane protein</topology>
    </subcellularLocation>
</comment>
<keyword evidence="5" id="KW-0864">Zinc transport</keyword>
<feature type="transmembrane region" description="Helical" evidence="9">
    <location>
        <begin position="57"/>
        <end position="80"/>
    </location>
</feature>
<dbReference type="GO" id="GO:0005886">
    <property type="term" value="C:plasma membrane"/>
    <property type="evidence" value="ECO:0007669"/>
    <property type="project" value="TreeGrafter"/>
</dbReference>
<dbReference type="Pfam" id="PF16916">
    <property type="entry name" value="ZT_dimer"/>
    <property type="match status" value="1"/>
</dbReference>
<evidence type="ECO:0000256" key="2">
    <source>
        <dbReference type="ARBA" id="ARBA00008873"/>
    </source>
</evidence>
<feature type="transmembrane region" description="Helical" evidence="9">
    <location>
        <begin position="292"/>
        <end position="311"/>
    </location>
</feature>
<proteinExistence type="inferred from homology"/>
<feature type="domain" description="Thioredoxin" evidence="10">
    <location>
        <begin position="309"/>
        <end position="499"/>
    </location>
</feature>
<evidence type="ECO:0000256" key="3">
    <source>
        <dbReference type="ARBA" id="ARBA00022448"/>
    </source>
</evidence>
<keyword evidence="3" id="KW-0813">Transport</keyword>
<evidence type="ECO:0000256" key="9">
    <source>
        <dbReference type="SAM" id="Phobius"/>
    </source>
</evidence>
<keyword evidence="12" id="KW-1185">Reference proteome</keyword>
<feature type="transmembrane region" description="Helical" evidence="9">
    <location>
        <begin position="156"/>
        <end position="173"/>
    </location>
</feature>